<keyword evidence="19" id="KW-0812">Transmembrane</keyword>
<comment type="subcellular location">
    <subcellularLocation>
        <location evidence="3">Cytoplasm</location>
    </subcellularLocation>
</comment>
<keyword evidence="9" id="KW-0808">Transferase</keyword>
<evidence type="ECO:0000256" key="2">
    <source>
        <dbReference type="ARBA" id="ARBA00001966"/>
    </source>
</evidence>
<keyword evidence="15" id="KW-0902">Two-component regulatory system</keyword>
<keyword evidence="10" id="KW-0479">Metal-binding</keyword>
<comment type="cofactor">
    <cofactor evidence="2">
        <name>[4Fe-4S] cluster</name>
        <dbReference type="ChEBI" id="CHEBI:49883"/>
    </cofactor>
</comment>
<keyword evidence="16" id="KW-0411">Iron-sulfur</keyword>
<keyword evidence="12 21" id="KW-0418">Kinase</keyword>
<evidence type="ECO:0000313" key="21">
    <source>
        <dbReference type="EMBL" id="MYM86980.1"/>
    </source>
</evidence>
<dbReference type="CDD" id="cd16917">
    <property type="entry name" value="HATPase_UhpB-NarQ-NarX-like"/>
    <property type="match status" value="1"/>
</dbReference>
<dbReference type="InterPro" id="IPR011712">
    <property type="entry name" value="Sig_transdc_His_kin_sub3_dim/P"/>
</dbReference>
<keyword evidence="14" id="KW-0408">Iron</keyword>
<comment type="function">
    <text evidence="17">Member of the two-component regulatory system NreB/NreC involved in the control of dissimilatory nitrate/nitrite reduction in response to oxygen. NreB functions as a direct oxygen sensor histidine kinase which is autophosphorylated, in the absence of oxygen, probably at the conserved histidine residue, and transfers its phosphate group probably to a conserved aspartate residue of NreC. NreB/NreC activates the expression of the nitrate (narGHJI) and nitrite (nir) reductase operons, as well as the putative nitrate transporter gene narT.</text>
</comment>
<evidence type="ECO:0000256" key="7">
    <source>
        <dbReference type="ARBA" id="ARBA00022490"/>
    </source>
</evidence>
<dbReference type="InterPro" id="IPR036890">
    <property type="entry name" value="HATPase_C_sf"/>
</dbReference>
<evidence type="ECO:0000256" key="8">
    <source>
        <dbReference type="ARBA" id="ARBA00022553"/>
    </source>
</evidence>
<dbReference type="Gene3D" id="1.20.5.1930">
    <property type="match status" value="1"/>
</dbReference>
<proteinExistence type="predicted"/>
<dbReference type="AlphaFoldDB" id="A0A845G057"/>
<dbReference type="Pfam" id="PF07730">
    <property type="entry name" value="HisKA_3"/>
    <property type="match status" value="1"/>
</dbReference>
<dbReference type="InterPro" id="IPR003594">
    <property type="entry name" value="HATPase_dom"/>
</dbReference>
<protein>
    <recommendedName>
        <fullName evidence="5">Oxygen sensor histidine kinase NreB</fullName>
        <ecNumber evidence="4">2.7.13.3</ecNumber>
    </recommendedName>
    <alternativeName>
        <fullName evidence="18">Nitrogen regulation protein B</fullName>
    </alternativeName>
</protein>
<evidence type="ECO:0000256" key="14">
    <source>
        <dbReference type="ARBA" id="ARBA00023004"/>
    </source>
</evidence>
<evidence type="ECO:0000256" key="13">
    <source>
        <dbReference type="ARBA" id="ARBA00022840"/>
    </source>
</evidence>
<dbReference type="SMART" id="SM00387">
    <property type="entry name" value="HATPase_c"/>
    <property type="match status" value="1"/>
</dbReference>
<sequence length="277" mass="30287">MRYAQPLLEIDVVVAGAVLLAGIALLMLWRQRQLRAALSAMDAALTRERSRSELADQALADTRAQVCRLNTSQQSLRDAERRRIARDLHDDMGQHLLAMTFDVTKLAQQHEALAQPLALVEARLQTATRSLRTIVRDLRPEQLESGLQGAVQQQVEQFSRLSGIPCRLETEGDAFSAPTDERMDAVVYRILQESLSNIARHAQASEVCIGLCRAAGSLSLTVRDNGIGLPDPPARRGCGLRGIAQRVAEAGGRFDISSQPGHGTALTMSFPIQSTFV</sequence>
<dbReference type="GO" id="GO:0046872">
    <property type="term" value="F:metal ion binding"/>
    <property type="evidence" value="ECO:0007669"/>
    <property type="project" value="UniProtKB-KW"/>
</dbReference>
<dbReference type="GO" id="GO:0005737">
    <property type="term" value="C:cytoplasm"/>
    <property type="evidence" value="ECO:0007669"/>
    <property type="project" value="UniProtKB-SubCell"/>
</dbReference>
<keyword evidence="19" id="KW-1133">Transmembrane helix</keyword>
<name>A0A845G057_9BURK</name>
<evidence type="ECO:0000256" key="17">
    <source>
        <dbReference type="ARBA" id="ARBA00024827"/>
    </source>
</evidence>
<keyword evidence="19" id="KW-0472">Membrane</keyword>
<keyword evidence="13" id="KW-0067">ATP-binding</keyword>
<keyword evidence="7" id="KW-0963">Cytoplasm</keyword>
<dbReference type="PANTHER" id="PTHR24421:SF10">
    <property type="entry name" value="NITRATE_NITRITE SENSOR PROTEIN NARQ"/>
    <property type="match status" value="1"/>
</dbReference>
<dbReference type="InterPro" id="IPR005467">
    <property type="entry name" value="His_kinase_dom"/>
</dbReference>
<dbReference type="Pfam" id="PF02518">
    <property type="entry name" value="HATPase_c"/>
    <property type="match status" value="1"/>
</dbReference>
<evidence type="ECO:0000256" key="4">
    <source>
        <dbReference type="ARBA" id="ARBA00012438"/>
    </source>
</evidence>
<dbReference type="GO" id="GO:0051539">
    <property type="term" value="F:4 iron, 4 sulfur cluster binding"/>
    <property type="evidence" value="ECO:0007669"/>
    <property type="project" value="UniProtKB-KW"/>
</dbReference>
<feature type="transmembrane region" description="Helical" evidence="19">
    <location>
        <begin position="12"/>
        <end position="29"/>
    </location>
</feature>
<evidence type="ECO:0000256" key="11">
    <source>
        <dbReference type="ARBA" id="ARBA00022741"/>
    </source>
</evidence>
<dbReference type="EC" id="2.7.13.3" evidence="4"/>
<evidence type="ECO:0000256" key="6">
    <source>
        <dbReference type="ARBA" id="ARBA00022485"/>
    </source>
</evidence>
<dbReference type="GO" id="GO:0016020">
    <property type="term" value="C:membrane"/>
    <property type="evidence" value="ECO:0007669"/>
    <property type="project" value="InterPro"/>
</dbReference>
<evidence type="ECO:0000256" key="10">
    <source>
        <dbReference type="ARBA" id="ARBA00022723"/>
    </source>
</evidence>
<evidence type="ECO:0000259" key="20">
    <source>
        <dbReference type="PROSITE" id="PS50109"/>
    </source>
</evidence>
<evidence type="ECO:0000256" key="12">
    <source>
        <dbReference type="ARBA" id="ARBA00022777"/>
    </source>
</evidence>
<accession>A0A845G057</accession>
<dbReference type="InterPro" id="IPR004358">
    <property type="entry name" value="Sig_transdc_His_kin-like_C"/>
</dbReference>
<dbReference type="GO" id="GO:0046983">
    <property type="term" value="F:protein dimerization activity"/>
    <property type="evidence" value="ECO:0007669"/>
    <property type="project" value="InterPro"/>
</dbReference>
<dbReference type="Proteomes" id="UP000470302">
    <property type="component" value="Unassembled WGS sequence"/>
</dbReference>
<comment type="caution">
    <text evidence="21">The sequence shown here is derived from an EMBL/GenBank/DDBJ whole genome shotgun (WGS) entry which is preliminary data.</text>
</comment>
<dbReference type="InterPro" id="IPR050482">
    <property type="entry name" value="Sensor_HK_TwoCompSys"/>
</dbReference>
<evidence type="ECO:0000313" key="22">
    <source>
        <dbReference type="Proteomes" id="UP000470302"/>
    </source>
</evidence>
<gene>
    <name evidence="21" type="ORF">GTP91_07240</name>
</gene>
<evidence type="ECO:0000256" key="19">
    <source>
        <dbReference type="SAM" id="Phobius"/>
    </source>
</evidence>
<dbReference type="GO" id="GO:0000155">
    <property type="term" value="F:phosphorelay sensor kinase activity"/>
    <property type="evidence" value="ECO:0007669"/>
    <property type="project" value="InterPro"/>
</dbReference>
<evidence type="ECO:0000256" key="9">
    <source>
        <dbReference type="ARBA" id="ARBA00022679"/>
    </source>
</evidence>
<keyword evidence="11" id="KW-0547">Nucleotide-binding</keyword>
<dbReference type="Gene3D" id="3.30.565.10">
    <property type="entry name" value="Histidine kinase-like ATPase, C-terminal domain"/>
    <property type="match status" value="1"/>
</dbReference>
<keyword evidence="8" id="KW-0597">Phosphoprotein</keyword>
<evidence type="ECO:0000256" key="1">
    <source>
        <dbReference type="ARBA" id="ARBA00000085"/>
    </source>
</evidence>
<evidence type="ECO:0000256" key="15">
    <source>
        <dbReference type="ARBA" id="ARBA00023012"/>
    </source>
</evidence>
<organism evidence="21 22">
    <name type="scientific">Duganella vulcania</name>
    <dbReference type="NCBI Taxonomy" id="2692166"/>
    <lineage>
        <taxon>Bacteria</taxon>
        <taxon>Pseudomonadati</taxon>
        <taxon>Pseudomonadota</taxon>
        <taxon>Betaproteobacteria</taxon>
        <taxon>Burkholderiales</taxon>
        <taxon>Oxalobacteraceae</taxon>
        <taxon>Telluria group</taxon>
        <taxon>Duganella</taxon>
    </lineage>
</organism>
<dbReference type="PROSITE" id="PS50109">
    <property type="entry name" value="HIS_KIN"/>
    <property type="match status" value="1"/>
</dbReference>
<dbReference type="SUPFAM" id="SSF55874">
    <property type="entry name" value="ATPase domain of HSP90 chaperone/DNA topoisomerase II/histidine kinase"/>
    <property type="match status" value="1"/>
</dbReference>
<feature type="domain" description="Histidine kinase" evidence="20">
    <location>
        <begin position="87"/>
        <end position="274"/>
    </location>
</feature>
<evidence type="ECO:0000256" key="18">
    <source>
        <dbReference type="ARBA" id="ARBA00030800"/>
    </source>
</evidence>
<evidence type="ECO:0000256" key="5">
    <source>
        <dbReference type="ARBA" id="ARBA00017322"/>
    </source>
</evidence>
<reference evidence="21 22" key="1">
    <citation type="submission" date="2020-01" db="EMBL/GenBank/DDBJ databases">
        <title>Novel species isolated from a subtropical stream in China.</title>
        <authorList>
            <person name="Lu H."/>
        </authorList>
    </citation>
    <scope>NUCLEOTIDE SEQUENCE [LARGE SCALE GENOMIC DNA]</scope>
    <source>
        <strain evidence="21 22">FT82W</strain>
    </source>
</reference>
<dbReference type="PRINTS" id="PR00344">
    <property type="entry name" value="BCTRLSENSOR"/>
</dbReference>
<dbReference type="GO" id="GO:0005524">
    <property type="term" value="F:ATP binding"/>
    <property type="evidence" value="ECO:0007669"/>
    <property type="project" value="UniProtKB-KW"/>
</dbReference>
<dbReference type="EMBL" id="WWCW01000015">
    <property type="protein sequence ID" value="MYM86980.1"/>
    <property type="molecule type" value="Genomic_DNA"/>
</dbReference>
<dbReference type="PANTHER" id="PTHR24421">
    <property type="entry name" value="NITRATE/NITRITE SENSOR PROTEIN NARX-RELATED"/>
    <property type="match status" value="1"/>
</dbReference>
<keyword evidence="6" id="KW-0004">4Fe-4S</keyword>
<comment type="catalytic activity">
    <reaction evidence="1">
        <text>ATP + protein L-histidine = ADP + protein N-phospho-L-histidine.</text>
        <dbReference type="EC" id="2.7.13.3"/>
    </reaction>
</comment>
<evidence type="ECO:0000256" key="3">
    <source>
        <dbReference type="ARBA" id="ARBA00004496"/>
    </source>
</evidence>
<evidence type="ECO:0000256" key="16">
    <source>
        <dbReference type="ARBA" id="ARBA00023014"/>
    </source>
</evidence>